<proteinExistence type="predicted"/>
<reference evidence="3" key="1">
    <citation type="journal article" date="2019" name="Int. J. Syst. Evol. Microbiol.">
        <title>The Global Catalogue of Microorganisms (GCM) 10K type strain sequencing project: providing services to taxonomists for standard genome sequencing and annotation.</title>
        <authorList>
            <consortium name="The Broad Institute Genomics Platform"/>
            <consortium name="The Broad Institute Genome Sequencing Center for Infectious Disease"/>
            <person name="Wu L."/>
            <person name="Ma J."/>
        </authorList>
    </citation>
    <scope>NUCLEOTIDE SEQUENCE [LARGE SCALE GENOMIC DNA]</scope>
    <source>
        <strain evidence="3">JCM 11896</strain>
    </source>
</reference>
<comment type="caution">
    <text evidence="2">The sequence shown here is derived from an EMBL/GenBank/DDBJ whole genome shotgun (WGS) entry which is preliminary data.</text>
</comment>
<evidence type="ECO:0000256" key="1">
    <source>
        <dbReference type="SAM" id="MobiDB-lite"/>
    </source>
</evidence>
<protein>
    <submittedName>
        <fullName evidence="2">Uncharacterized protein</fullName>
    </submittedName>
</protein>
<feature type="region of interest" description="Disordered" evidence="1">
    <location>
        <begin position="53"/>
        <end position="83"/>
    </location>
</feature>
<gene>
    <name evidence="2" type="ORF">GCM10009613_25670</name>
</gene>
<accession>A0ABP4IE34</accession>
<sequence length="83" mass="8855">MSRDTNTNTDTDGTVGPAFRVWMCGRLGCVTELEPLGPGERSCPACGEIYDAETGTHLPDRHPDRDESGAAAGQSWGETDGDR</sequence>
<keyword evidence="3" id="KW-1185">Reference proteome</keyword>
<feature type="compositionally biased region" description="Basic and acidic residues" evidence="1">
    <location>
        <begin position="58"/>
        <end position="68"/>
    </location>
</feature>
<name>A0ABP4IE34_9PSEU</name>
<organism evidence="2 3">
    <name type="scientific">Pseudonocardia kongjuensis</name>
    <dbReference type="NCBI Taxonomy" id="102227"/>
    <lineage>
        <taxon>Bacteria</taxon>
        <taxon>Bacillati</taxon>
        <taxon>Actinomycetota</taxon>
        <taxon>Actinomycetes</taxon>
        <taxon>Pseudonocardiales</taxon>
        <taxon>Pseudonocardiaceae</taxon>
        <taxon>Pseudonocardia</taxon>
    </lineage>
</organism>
<dbReference type="RefSeq" id="WP_344021877.1">
    <property type="nucleotide sequence ID" value="NZ_BAAAJK010000008.1"/>
</dbReference>
<evidence type="ECO:0000313" key="2">
    <source>
        <dbReference type="EMBL" id="GAA1388407.1"/>
    </source>
</evidence>
<evidence type="ECO:0000313" key="3">
    <source>
        <dbReference type="Proteomes" id="UP001501414"/>
    </source>
</evidence>
<dbReference type="Proteomes" id="UP001501414">
    <property type="component" value="Unassembled WGS sequence"/>
</dbReference>
<dbReference type="EMBL" id="BAAAJK010000008">
    <property type="protein sequence ID" value="GAA1388407.1"/>
    <property type="molecule type" value="Genomic_DNA"/>
</dbReference>